<accession>A0ABV2RSX9</accession>
<gene>
    <name evidence="1" type="ORF">ABIF63_004095</name>
</gene>
<dbReference type="RefSeq" id="WP_304500879.1">
    <property type="nucleotide sequence ID" value="NZ_CP126013.1"/>
</dbReference>
<evidence type="ECO:0000313" key="2">
    <source>
        <dbReference type="Proteomes" id="UP001549291"/>
    </source>
</evidence>
<proteinExistence type="predicted"/>
<protein>
    <recommendedName>
        <fullName evidence="3">NAD(P)-binding domain-containing protein</fullName>
    </recommendedName>
</protein>
<evidence type="ECO:0008006" key="3">
    <source>
        <dbReference type="Google" id="ProtNLM"/>
    </source>
</evidence>
<organism evidence="1 2">
    <name type="scientific">Bradyrhizobium japonicum</name>
    <dbReference type="NCBI Taxonomy" id="375"/>
    <lineage>
        <taxon>Bacteria</taxon>
        <taxon>Pseudomonadati</taxon>
        <taxon>Pseudomonadota</taxon>
        <taxon>Alphaproteobacteria</taxon>
        <taxon>Hyphomicrobiales</taxon>
        <taxon>Nitrobacteraceae</taxon>
        <taxon>Bradyrhizobium</taxon>
    </lineage>
</organism>
<reference evidence="1 2" key="1">
    <citation type="submission" date="2024-06" db="EMBL/GenBank/DDBJ databases">
        <title>Genomic Encyclopedia of Type Strains, Phase V (KMG-V): Genome sequencing to study the core and pangenomes of soil and plant-associated prokaryotes.</title>
        <authorList>
            <person name="Whitman W."/>
        </authorList>
    </citation>
    <scope>NUCLEOTIDE SEQUENCE [LARGE SCALE GENOMIC DNA]</scope>
    <source>
        <strain evidence="1 2">USDA 160</strain>
    </source>
</reference>
<keyword evidence="2" id="KW-1185">Reference proteome</keyword>
<comment type="caution">
    <text evidence="1">The sequence shown here is derived from an EMBL/GenBank/DDBJ whole genome shotgun (WGS) entry which is preliminary data.</text>
</comment>
<dbReference type="Proteomes" id="UP001549291">
    <property type="component" value="Unassembled WGS sequence"/>
</dbReference>
<name>A0ABV2RSX9_BRAJP</name>
<evidence type="ECO:0000313" key="1">
    <source>
        <dbReference type="EMBL" id="MET4719989.1"/>
    </source>
</evidence>
<dbReference type="EMBL" id="JBEPTQ010000002">
    <property type="protein sequence ID" value="MET4719989.1"/>
    <property type="molecule type" value="Genomic_DNA"/>
</dbReference>
<sequence>MKLGVAENIEREVIVGKNSTVWRELARRSDIAAKFQVALGHTEIHNARLLPTDRLWVFAYSKKTDENAALIEELARAGAAEYVYVSSATTNVVPYTRCYNYPTAKLLAQNLARARLNARVLTIGVVFDRISELPAGATIATSYDDLAGFMLAPRWPDTVEQEVCLFKPCERPFRSKAEAIAFRLYGYAMRALRKWPCVLRPVDFVLRGMGYRWYGYLYLSNKTWFTTTS</sequence>